<keyword evidence="3 10" id="KW-0813">Transport</keyword>
<protein>
    <submittedName>
        <fullName evidence="15">TonB-dependent receptor</fullName>
    </submittedName>
</protein>
<feature type="domain" description="TonB-dependent receptor plug" evidence="14">
    <location>
        <begin position="79"/>
        <end position="180"/>
    </location>
</feature>
<sequence length="744" mass="81327">MPRLHTPASHLSARCVTRPFKLPFLPAALFLALFGNTALAQQPAASEAEPVETMIVIGRAAAMALDTAAPAANRLGLTHRETPATLDVLTQERMQIEGLRTSVEALNAAPGVNSGTLPGSVGVSSMRGFTSTAIAYLFDGVRVTGSNSAIRNFDTFNFERVEILKGPASVLYGEGALAGAINLVPKRAYLNEWSGAALISGGSFDTFRAGVGGNIPLNDIMALRTDVSMSQSDGWADDTDSKTTAITNSLLIKPSERLTINLFLDYFKDESTTPYFGSTLVPLSAARDPVNLVSNNQGLVVDRATIRTNYNVDDGLMDSESWQLRSRANYQLDSQWSLVGEVAGYTADRLWKNVEDVAFNSSTGLLNRSTTRIAHDHDYWSARGWAAFDGDIAGRRTRFTLGAEYSDTSFGTSRRFGTTTAVDRFHPQRGLFPALTEANFPGSGSRVEWQSDSTTEAVFMEAAHYLTQGWQLVGGLRYERVDLDRETLDLNTGALANYGQDYDPLSWRLGSVFDVTPRTHLYAQFSHAVTPVSSFLFLNSTNAQFDLSSGDAFELGVKTSFWNERADLTAAVYHITQDDILTRDPLNPAMTVQGGSQESYGVELSFSAAFTDQFRIDANTALLHTEFTKLLEAGGANREGNRPSNVPEQLFNISAYYSLLSLPVTFGTTVRHNGDFYTNNANTYRVDGHTLLDAQISWQTAYGLLTLRGRNLTDELYADWSGYGATQLYLGAPRSVDLTMSHKF</sequence>
<dbReference type="Gene3D" id="2.40.170.20">
    <property type="entry name" value="TonB-dependent receptor, beta-barrel domain"/>
    <property type="match status" value="1"/>
</dbReference>
<keyword evidence="6 11" id="KW-0798">TonB box</keyword>
<dbReference type="Gene3D" id="2.170.130.10">
    <property type="entry name" value="TonB-dependent receptor, plug domain"/>
    <property type="match status" value="1"/>
</dbReference>
<dbReference type="NCBIfam" id="TIGR01783">
    <property type="entry name" value="TonB-siderophor"/>
    <property type="match status" value="1"/>
</dbReference>
<dbReference type="PROSITE" id="PS52016">
    <property type="entry name" value="TONB_DEPENDENT_REC_3"/>
    <property type="match status" value="1"/>
</dbReference>
<reference evidence="15" key="1">
    <citation type="submission" date="2018-07" db="EMBL/GenBank/DDBJ databases">
        <title>Genome assembly of strain Ka43.</title>
        <authorList>
            <person name="Kukolya J."/>
            <person name="Nagy I."/>
            <person name="Horvath B."/>
            <person name="Toth A."/>
        </authorList>
    </citation>
    <scope>NUCLEOTIDE SEQUENCE</scope>
    <source>
        <strain evidence="15">KB43</strain>
    </source>
</reference>
<dbReference type="SUPFAM" id="SSF56935">
    <property type="entry name" value="Porins"/>
    <property type="match status" value="1"/>
</dbReference>
<evidence type="ECO:0000256" key="11">
    <source>
        <dbReference type="RuleBase" id="RU003357"/>
    </source>
</evidence>
<dbReference type="PANTHER" id="PTHR32552">
    <property type="entry name" value="FERRICHROME IRON RECEPTOR-RELATED"/>
    <property type="match status" value="1"/>
</dbReference>
<dbReference type="RefSeq" id="WP_193911138.1">
    <property type="nucleotide sequence ID" value="NZ_PRDL01000001.1"/>
</dbReference>
<evidence type="ECO:0000256" key="7">
    <source>
        <dbReference type="ARBA" id="ARBA00023136"/>
    </source>
</evidence>
<dbReference type="InterPro" id="IPR000531">
    <property type="entry name" value="Beta-barrel_TonB"/>
</dbReference>
<dbReference type="EMBL" id="PRDL01000001">
    <property type="protein sequence ID" value="MBE8718513.1"/>
    <property type="molecule type" value="Genomic_DNA"/>
</dbReference>
<evidence type="ECO:0000256" key="1">
    <source>
        <dbReference type="ARBA" id="ARBA00004571"/>
    </source>
</evidence>
<dbReference type="CDD" id="cd01347">
    <property type="entry name" value="ligand_gated_channel"/>
    <property type="match status" value="1"/>
</dbReference>
<comment type="caution">
    <text evidence="15">The sequence shown here is derived from an EMBL/GenBank/DDBJ whole genome shotgun (WGS) entry which is preliminary data.</text>
</comment>
<feature type="chain" id="PRO_5037049849" evidence="12">
    <location>
        <begin position="41"/>
        <end position="744"/>
    </location>
</feature>
<keyword evidence="16" id="KW-1185">Reference proteome</keyword>
<dbReference type="InterPro" id="IPR039426">
    <property type="entry name" value="TonB-dep_rcpt-like"/>
</dbReference>
<feature type="domain" description="TonB-dependent receptor-like beta-barrel" evidence="13">
    <location>
        <begin position="295"/>
        <end position="712"/>
    </location>
</feature>
<dbReference type="AlphaFoldDB" id="A0A928YWR9"/>
<evidence type="ECO:0000256" key="12">
    <source>
        <dbReference type="SAM" id="SignalP"/>
    </source>
</evidence>
<organism evidence="15 16">
    <name type="scientific">Cellvibrio polysaccharolyticus</name>
    <dbReference type="NCBI Taxonomy" id="2082724"/>
    <lineage>
        <taxon>Bacteria</taxon>
        <taxon>Pseudomonadati</taxon>
        <taxon>Pseudomonadota</taxon>
        <taxon>Gammaproteobacteria</taxon>
        <taxon>Cellvibrionales</taxon>
        <taxon>Cellvibrionaceae</taxon>
        <taxon>Cellvibrio</taxon>
    </lineage>
</organism>
<dbReference type="GO" id="GO:0015344">
    <property type="term" value="F:siderophore uptake transmembrane transporter activity"/>
    <property type="evidence" value="ECO:0007669"/>
    <property type="project" value="TreeGrafter"/>
</dbReference>
<comment type="subcellular location">
    <subcellularLocation>
        <location evidence="1 10">Cell outer membrane</location>
        <topology evidence="1 10">Multi-pass membrane protein</topology>
    </subcellularLocation>
</comment>
<evidence type="ECO:0000256" key="6">
    <source>
        <dbReference type="ARBA" id="ARBA00023077"/>
    </source>
</evidence>
<dbReference type="Pfam" id="PF00593">
    <property type="entry name" value="TonB_dep_Rec_b-barrel"/>
    <property type="match status" value="1"/>
</dbReference>
<evidence type="ECO:0000313" key="15">
    <source>
        <dbReference type="EMBL" id="MBE8718513.1"/>
    </source>
</evidence>
<dbReference type="GO" id="GO:0009279">
    <property type="term" value="C:cell outer membrane"/>
    <property type="evidence" value="ECO:0007669"/>
    <property type="project" value="UniProtKB-SubCell"/>
</dbReference>
<proteinExistence type="inferred from homology"/>
<keyword evidence="9 10" id="KW-0998">Cell outer membrane</keyword>
<name>A0A928YWR9_9GAMM</name>
<evidence type="ECO:0000259" key="14">
    <source>
        <dbReference type="Pfam" id="PF07715"/>
    </source>
</evidence>
<dbReference type="InterPro" id="IPR036942">
    <property type="entry name" value="Beta-barrel_TonB_sf"/>
</dbReference>
<evidence type="ECO:0000313" key="16">
    <source>
        <dbReference type="Proteomes" id="UP000652567"/>
    </source>
</evidence>
<accession>A0A928YWR9</accession>
<dbReference type="InterPro" id="IPR012910">
    <property type="entry name" value="Plug_dom"/>
</dbReference>
<keyword evidence="12" id="KW-0732">Signal</keyword>
<dbReference type="GO" id="GO:0038023">
    <property type="term" value="F:signaling receptor activity"/>
    <property type="evidence" value="ECO:0007669"/>
    <property type="project" value="InterPro"/>
</dbReference>
<evidence type="ECO:0000256" key="2">
    <source>
        <dbReference type="ARBA" id="ARBA00009810"/>
    </source>
</evidence>
<evidence type="ECO:0000256" key="9">
    <source>
        <dbReference type="ARBA" id="ARBA00023237"/>
    </source>
</evidence>
<evidence type="ECO:0000256" key="3">
    <source>
        <dbReference type="ARBA" id="ARBA00022448"/>
    </source>
</evidence>
<evidence type="ECO:0000256" key="5">
    <source>
        <dbReference type="ARBA" id="ARBA00022692"/>
    </source>
</evidence>
<keyword evidence="8 15" id="KW-0675">Receptor</keyword>
<dbReference type="Pfam" id="PF07715">
    <property type="entry name" value="Plug"/>
    <property type="match status" value="1"/>
</dbReference>
<dbReference type="PANTHER" id="PTHR32552:SF84">
    <property type="entry name" value="TONB-DEPENDENT RECEPTOR-RELATED"/>
    <property type="match status" value="1"/>
</dbReference>
<keyword evidence="4 10" id="KW-1134">Transmembrane beta strand</keyword>
<evidence type="ECO:0000256" key="10">
    <source>
        <dbReference type="PROSITE-ProRule" id="PRU01360"/>
    </source>
</evidence>
<keyword evidence="7 10" id="KW-0472">Membrane</keyword>
<gene>
    <name evidence="15" type="ORF">C4F51_15115</name>
</gene>
<evidence type="ECO:0000256" key="8">
    <source>
        <dbReference type="ARBA" id="ARBA00023170"/>
    </source>
</evidence>
<evidence type="ECO:0000256" key="4">
    <source>
        <dbReference type="ARBA" id="ARBA00022452"/>
    </source>
</evidence>
<comment type="similarity">
    <text evidence="2 10 11">Belongs to the TonB-dependent receptor family.</text>
</comment>
<dbReference type="Proteomes" id="UP000652567">
    <property type="component" value="Unassembled WGS sequence"/>
</dbReference>
<feature type="signal peptide" evidence="12">
    <location>
        <begin position="1"/>
        <end position="40"/>
    </location>
</feature>
<dbReference type="GO" id="GO:0015891">
    <property type="term" value="P:siderophore transport"/>
    <property type="evidence" value="ECO:0007669"/>
    <property type="project" value="InterPro"/>
</dbReference>
<dbReference type="InterPro" id="IPR010105">
    <property type="entry name" value="TonB_sidphr_rcpt"/>
</dbReference>
<dbReference type="InterPro" id="IPR037066">
    <property type="entry name" value="Plug_dom_sf"/>
</dbReference>
<keyword evidence="5 10" id="KW-0812">Transmembrane</keyword>
<evidence type="ECO:0000259" key="13">
    <source>
        <dbReference type="Pfam" id="PF00593"/>
    </source>
</evidence>